<keyword evidence="5" id="KW-1185">Reference proteome</keyword>
<dbReference type="InterPro" id="IPR036183">
    <property type="entry name" value="YajQ-like_sf"/>
</dbReference>
<evidence type="ECO:0000313" key="4">
    <source>
        <dbReference type="EMBL" id="MEK8088839.1"/>
    </source>
</evidence>
<accession>A0ABU9D5L9</accession>
<dbReference type="Pfam" id="PF04461">
    <property type="entry name" value="YajQ"/>
    <property type="match status" value="1"/>
</dbReference>
<name>A0ABU9D5L9_9PROT</name>
<dbReference type="RefSeq" id="WP_341369904.1">
    <property type="nucleotide sequence ID" value="NZ_JBBPCO010000002.1"/>
</dbReference>
<dbReference type="EMBL" id="JBBPCO010000002">
    <property type="protein sequence ID" value="MEK8088839.1"/>
    <property type="molecule type" value="Genomic_DNA"/>
</dbReference>
<evidence type="ECO:0000256" key="1">
    <source>
        <dbReference type="ARBA" id="ARBA00022741"/>
    </source>
</evidence>
<comment type="similarity">
    <text evidence="2 3">Belongs to the YajQ family.</text>
</comment>
<dbReference type="InterPro" id="IPR007551">
    <property type="entry name" value="YajQ/Smlt4090-like"/>
</dbReference>
<comment type="function">
    <text evidence="3">Nucleotide-binding protein.</text>
</comment>
<keyword evidence="1 3" id="KW-0547">Nucleotide-binding</keyword>
<dbReference type="Proteomes" id="UP001446205">
    <property type="component" value="Unassembled WGS sequence"/>
</dbReference>
<sequence>MPSFDVVSKVDLQEVDNALNQTMKEIGTRYDFKGSKAKVERNEEELTLSAEDDYKLGQLDDLLSQRLVKRNIDLKALDRGKVENAAGNAVRQKIKVKVGVDTETGKKIVKFIKDSKLKVQASIQGDQVRVTGKSRDDLQTAIAALRGEEFGLPLQFTNFRD</sequence>
<comment type="caution">
    <text evidence="4">The sequence shown here is derived from an EMBL/GenBank/DDBJ whole genome shotgun (WGS) entry which is preliminary data.</text>
</comment>
<dbReference type="PANTHER" id="PTHR30476:SF0">
    <property type="entry name" value="UPF0234 PROTEIN YAJQ"/>
    <property type="match status" value="1"/>
</dbReference>
<reference evidence="4 5" key="1">
    <citation type="submission" date="2024-04" db="EMBL/GenBank/DDBJ databases">
        <authorList>
            <person name="Abashina T."/>
            <person name="Shaikin A."/>
        </authorList>
    </citation>
    <scope>NUCLEOTIDE SEQUENCE [LARGE SCALE GENOMIC DNA]</scope>
    <source>
        <strain evidence="4 5">AAFK</strain>
    </source>
</reference>
<dbReference type="SUPFAM" id="SSF89963">
    <property type="entry name" value="YajQ-like"/>
    <property type="match status" value="2"/>
</dbReference>
<evidence type="ECO:0000256" key="3">
    <source>
        <dbReference type="HAMAP-Rule" id="MF_00632"/>
    </source>
</evidence>
<protein>
    <recommendedName>
        <fullName evidence="3">Nucleotide-binding protein WOB96_03590</fullName>
    </recommendedName>
</protein>
<dbReference type="InterPro" id="IPR035570">
    <property type="entry name" value="UPF0234_N"/>
</dbReference>
<proteinExistence type="inferred from homology"/>
<dbReference type="PANTHER" id="PTHR30476">
    <property type="entry name" value="UPF0234 PROTEIN YAJQ"/>
    <property type="match status" value="1"/>
</dbReference>
<dbReference type="InterPro" id="IPR035571">
    <property type="entry name" value="UPF0234-like_C"/>
</dbReference>
<evidence type="ECO:0000256" key="2">
    <source>
        <dbReference type="ARBA" id="ARBA00093450"/>
    </source>
</evidence>
<organism evidence="4 5">
    <name type="scientific">Thermithiobacillus plumbiphilus</name>
    <dbReference type="NCBI Taxonomy" id="1729899"/>
    <lineage>
        <taxon>Bacteria</taxon>
        <taxon>Pseudomonadati</taxon>
        <taxon>Pseudomonadota</taxon>
        <taxon>Acidithiobacillia</taxon>
        <taxon>Acidithiobacillales</taxon>
        <taxon>Thermithiobacillaceae</taxon>
        <taxon>Thermithiobacillus</taxon>
    </lineage>
</organism>
<dbReference type="Gene3D" id="3.30.70.860">
    <property type="match status" value="1"/>
</dbReference>
<gene>
    <name evidence="4" type="ORF">WOB96_03590</name>
</gene>
<dbReference type="CDD" id="cd11740">
    <property type="entry name" value="YajQ_like"/>
    <property type="match status" value="1"/>
</dbReference>
<dbReference type="Gene3D" id="3.30.70.990">
    <property type="entry name" value="YajQ-like, domain 2"/>
    <property type="match status" value="1"/>
</dbReference>
<dbReference type="HAMAP" id="MF_00632">
    <property type="entry name" value="UPF0234"/>
    <property type="match status" value="1"/>
</dbReference>
<dbReference type="NCBIfam" id="NF003819">
    <property type="entry name" value="PRK05412.1"/>
    <property type="match status" value="1"/>
</dbReference>
<evidence type="ECO:0000313" key="5">
    <source>
        <dbReference type="Proteomes" id="UP001446205"/>
    </source>
</evidence>